<dbReference type="InterPro" id="IPR046288">
    <property type="entry name" value="DUF6325"/>
</dbReference>
<comment type="caution">
    <text evidence="1">The sequence shown here is derived from an EMBL/GenBank/DDBJ whole genome shotgun (WGS) entry which is preliminary data.</text>
</comment>
<proteinExistence type="predicted"/>
<organism evidence="1 2">
    <name type="scientific">Prescottella agglutinans</name>
    <dbReference type="NCBI Taxonomy" id="1644129"/>
    <lineage>
        <taxon>Bacteria</taxon>
        <taxon>Bacillati</taxon>
        <taxon>Actinomycetota</taxon>
        <taxon>Actinomycetes</taxon>
        <taxon>Mycobacteriales</taxon>
        <taxon>Nocardiaceae</taxon>
        <taxon>Prescottella</taxon>
    </lineage>
</organism>
<protein>
    <recommendedName>
        <fullName evidence="3">Hydrogenase maturation protease</fullName>
    </recommendedName>
</protein>
<evidence type="ECO:0000313" key="2">
    <source>
        <dbReference type="Proteomes" id="UP001160334"/>
    </source>
</evidence>
<sequence>MSTADGSAARFGPVDLYLLGLSGDGLDPAALSALIDLADTGLVRLLDLIVISKSEDSELTLIEVEELPNGFELNVEMLGASGLLGHEDITELAAAIPAGASALLVALELVYQRELAARTAESGAVLLGYERIPAPIVNALMDTIIPKLEV</sequence>
<evidence type="ECO:0008006" key="3">
    <source>
        <dbReference type="Google" id="ProtNLM"/>
    </source>
</evidence>
<gene>
    <name evidence="1" type="ORF">M2280_001121</name>
</gene>
<accession>A0ABT6M6I2</accession>
<keyword evidence="2" id="KW-1185">Reference proteome</keyword>
<dbReference type="Pfam" id="PF19850">
    <property type="entry name" value="DUF6325"/>
    <property type="match status" value="1"/>
</dbReference>
<dbReference type="EMBL" id="JARXVC010000002">
    <property type="protein sequence ID" value="MDH6279912.1"/>
    <property type="molecule type" value="Genomic_DNA"/>
</dbReference>
<reference evidence="1 2" key="1">
    <citation type="submission" date="2023-04" db="EMBL/GenBank/DDBJ databases">
        <title>Forest soil microbial communities from Buena Vista Peninsula, Colon Province, Panama.</title>
        <authorList>
            <person name="Bouskill N."/>
        </authorList>
    </citation>
    <scope>NUCLEOTIDE SEQUENCE [LARGE SCALE GENOMIC DNA]</scope>
    <source>
        <strain evidence="1 2">CFH S0262</strain>
    </source>
</reference>
<evidence type="ECO:0000313" key="1">
    <source>
        <dbReference type="EMBL" id="MDH6279912.1"/>
    </source>
</evidence>
<name>A0ABT6M6I2_9NOCA</name>
<dbReference type="Proteomes" id="UP001160334">
    <property type="component" value="Unassembled WGS sequence"/>
</dbReference>
<dbReference type="RefSeq" id="WP_280759269.1">
    <property type="nucleotide sequence ID" value="NZ_JARXVC010000002.1"/>
</dbReference>